<comment type="similarity">
    <text evidence="2">Belongs to the glycosyl hydrolase 1 family.</text>
</comment>
<evidence type="ECO:0000313" key="4">
    <source>
        <dbReference type="Proteomes" id="UP000220157"/>
    </source>
</evidence>
<gene>
    <name evidence="3" type="ORF">CGS56_05805</name>
</gene>
<comment type="caution">
    <text evidence="3">The sequence shown here is derived from an EMBL/GenBank/DDBJ whole genome shotgun (WGS) entry which is preliminary data.</text>
</comment>
<keyword evidence="1" id="KW-0326">Glycosidase</keyword>
<dbReference type="Pfam" id="PF00232">
    <property type="entry name" value="Glyco_hydro_1"/>
    <property type="match status" value="2"/>
</dbReference>
<dbReference type="SUPFAM" id="SSF51445">
    <property type="entry name" value="(Trans)glycosidases"/>
    <property type="match status" value="1"/>
</dbReference>
<dbReference type="Proteomes" id="UP000220157">
    <property type="component" value="Unassembled WGS sequence"/>
</dbReference>
<dbReference type="PANTHER" id="PTHR10353:SF122">
    <property type="entry name" value="6-PHOSPHO-BETA-GLUCOSIDASE ASCB-RELATED"/>
    <property type="match status" value="1"/>
</dbReference>
<dbReference type="PRINTS" id="PR00131">
    <property type="entry name" value="GLHYDRLASE1"/>
</dbReference>
<protein>
    <submittedName>
        <fullName evidence="3">6-phospho-beta-glucosidase</fullName>
    </submittedName>
</protein>
<dbReference type="EMBL" id="NMTW01000026">
    <property type="protein sequence ID" value="PDX76190.1"/>
    <property type="molecule type" value="Genomic_DNA"/>
</dbReference>
<evidence type="ECO:0000256" key="1">
    <source>
        <dbReference type="ARBA" id="ARBA00023295"/>
    </source>
</evidence>
<dbReference type="GO" id="GO:0008422">
    <property type="term" value="F:beta-glucosidase activity"/>
    <property type="evidence" value="ECO:0007669"/>
    <property type="project" value="TreeGrafter"/>
</dbReference>
<dbReference type="Gene3D" id="3.20.20.80">
    <property type="entry name" value="Glycosidases"/>
    <property type="match status" value="1"/>
</dbReference>
<sequence>MSAFPKGFFWGGATAANQYEGGWDAGGRGPALTDVITAGTATAPRMETYQMPDGSIKALPSMMPCPAGAKPVVAEGYYYPNQQAVDFYHRYKEDIALLAEMGYTMFRMSISWSRIYPKGIEEKPNQAGLDFYHKVFAELKKYGIEPLVTMCHYDTPLYIEEELGGWENRNTIALFDKYARTILDEYKDEVKYWLTFNEINSLTLTLEFIPNCPKEMAAATYVKLHHQFVASAHAVRYAHSVSPDYKVGCMIAGSCYYPLTCDPADMHKTQQKWQEATYYCGDVMVRGAYPAFAKRIWAEYGVQLDITEQDKADLLAGKVDFYSFSYYSTSCVTTHKDVAKDGAGNLSLGAKNPYIKYSDWGWGMDPSGLRYYLNEIYGRYQIPLMVVENGLGAVDTLEPDGSVHDPYRIEYLRGHIQAMEKAINEDGVDLRAYTPWGCIDLISASTGEMKKRYGFVYVDLDNEGHGTRDRYRKDSFYWYKKVIASNGQDLT</sequence>
<keyword evidence="1" id="KW-0378">Hydrolase</keyword>
<dbReference type="InterPro" id="IPR001360">
    <property type="entry name" value="Glyco_hydro_1"/>
</dbReference>
<dbReference type="PROSITE" id="PS00653">
    <property type="entry name" value="GLYCOSYL_HYDROL_F1_2"/>
    <property type="match status" value="1"/>
</dbReference>
<organism evidence="3 4">
    <name type="scientific">Faecalibacterium prausnitzii</name>
    <dbReference type="NCBI Taxonomy" id="853"/>
    <lineage>
        <taxon>Bacteria</taxon>
        <taxon>Bacillati</taxon>
        <taxon>Bacillota</taxon>
        <taxon>Clostridia</taxon>
        <taxon>Eubacteriales</taxon>
        <taxon>Oscillospiraceae</taxon>
        <taxon>Faecalibacterium</taxon>
    </lineage>
</organism>
<dbReference type="AlphaFoldDB" id="A0A2A7AAN4"/>
<dbReference type="PANTHER" id="PTHR10353">
    <property type="entry name" value="GLYCOSYL HYDROLASE"/>
    <property type="match status" value="1"/>
</dbReference>
<name>A0A2A7AAN4_9FIRM</name>
<evidence type="ECO:0000256" key="2">
    <source>
        <dbReference type="RuleBase" id="RU003690"/>
    </source>
</evidence>
<proteinExistence type="inferred from homology"/>
<reference evidence="3 4" key="1">
    <citation type="journal article" date="2017" name="Front. Microbiol.">
        <title>New Insights into the Diversity of the Genus Faecalibacterium.</title>
        <authorList>
            <person name="Benevides L."/>
            <person name="Burman S."/>
            <person name="Martin R."/>
            <person name="Robert V."/>
            <person name="Thomas M."/>
            <person name="Miquel S."/>
            <person name="Chain F."/>
            <person name="Sokol H."/>
            <person name="Bermudez-Humaran L.G."/>
            <person name="Morrison M."/>
            <person name="Langella P."/>
            <person name="Azevedo V.A."/>
            <person name="Chatel J.M."/>
            <person name="Soares S."/>
        </authorList>
    </citation>
    <scope>NUCLEOTIDE SEQUENCE [LARGE SCALE GENOMIC DNA]</scope>
    <source>
        <strain evidence="3 4">CNCM I 4573</strain>
    </source>
</reference>
<dbReference type="GO" id="GO:0016052">
    <property type="term" value="P:carbohydrate catabolic process"/>
    <property type="evidence" value="ECO:0007669"/>
    <property type="project" value="TreeGrafter"/>
</dbReference>
<dbReference type="InterPro" id="IPR033132">
    <property type="entry name" value="GH_1_N_CS"/>
</dbReference>
<accession>A0A2A7AAN4</accession>
<dbReference type="InterPro" id="IPR017853">
    <property type="entry name" value="GH"/>
</dbReference>
<dbReference type="RefSeq" id="WP_097785237.1">
    <property type="nucleotide sequence ID" value="NZ_NMTW01000026.1"/>
</dbReference>
<evidence type="ECO:0000313" key="3">
    <source>
        <dbReference type="EMBL" id="PDX76190.1"/>
    </source>
</evidence>
<dbReference type="GO" id="GO:0005829">
    <property type="term" value="C:cytosol"/>
    <property type="evidence" value="ECO:0007669"/>
    <property type="project" value="TreeGrafter"/>
</dbReference>